<evidence type="ECO:0000256" key="1">
    <source>
        <dbReference type="SAM" id="SignalP"/>
    </source>
</evidence>
<feature type="chain" id="PRO_5030040629" description="Lipoprotein" evidence="1">
    <location>
        <begin position="20"/>
        <end position="151"/>
    </location>
</feature>
<evidence type="ECO:0000313" key="2">
    <source>
        <dbReference type="EMBL" id="SDI09023.1"/>
    </source>
</evidence>
<dbReference type="EMBL" id="FZPC01000003">
    <property type="protein sequence ID" value="SNS54938.1"/>
    <property type="molecule type" value="Genomic_DNA"/>
</dbReference>
<organism evidence="2 5">
    <name type="scientific">Pseudomonas delhiensis</name>
    <dbReference type="NCBI Taxonomy" id="366289"/>
    <lineage>
        <taxon>Bacteria</taxon>
        <taxon>Pseudomonadati</taxon>
        <taxon>Pseudomonadota</taxon>
        <taxon>Gammaproteobacteria</taxon>
        <taxon>Pseudomonadales</taxon>
        <taxon>Pseudomonadaceae</taxon>
        <taxon>Pseudomonas</taxon>
    </lineage>
</organism>
<reference evidence="2 5" key="1">
    <citation type="submission" date="2016-10" db="EMBL/GenBank/DDBJ databases">
        <authorList>
            <person name="de Groot N.N."/>
        </authorList>
    </citation>
    <scope>NUCLEOTIDE SEQUENCE [LARGE SCALE GENOMIC DNA]</scope>
    <source>
        <strain evidence="2 5">CCM 7361</strain>
    </source>
</reference>
<dbReference type="EMBL" id="FNEC01000002">
    <property type="protein sequence ID" value="SDI09023.1"/>
    <property type="molecule type" value="Genomic_DNA"/>
</dbReference>
<proteinExistence type="predicted"/>
<keyword evidence="4" id="KW-1185">Reference proteome</keyword>
<dbReference type="AlphaFoldDB" id="A0A239FEJ4"/>
<evidence type="ECO:0008006" key="6">
    <source>
        <dbReference type="Google" id="ProtNLM"/>
    </source>
</evidence>
<evidence type="ECO:0000313" key="4">
    <source>
        <dbReference type="Proteomes" id="UP000198309"/>
    </source>
</evidence>
<evidence type="ECO:0000313" key="5">
    <source>
        <dbReference type="Proteomes" id="UP000199693"/>
    </source>
</evidence>
<name>A0A239FEJ4_9PSED</name>
<sequence>MNLAAKVTGILSTALLLSACQSGPPPAPKTEVATQQFTLTKWLQVSFCTDGSNTIGNRLVHGRLCSKTQKYDVFGGPVIELAGAQGFVGSLSPQDATKGYSVVDGGITYTLKCEPLPKREANADGTIGDSYHCAFDANELPLIRVDITYPS</sequence>
<reference evidence="3 4" key="2">
    <citation type="submission" date="2017-06" db="EMBL/GenBank/DDBJ databases">
        <authorList>
            <person name="Varghese N."/>
            <person name="Submissions S."/>
        </authorList>
    </citation>
    <scope>NUCLEOTIDE SEQUENCE [LARGE SCALE GENOMIC DNA]</scope>
    <source>
        <strain evidence="3 4">RLD-1</strain>
    </source>
</reference>
<gene>
    <name evidence="2" type="ORF">SAMN05216189_100292</name>
    <name evidence="3" type="ORF">SAMN06295949_103166</name>
</gene>
<protein>
    <recommendedName>
        <fullName evidence="6">Lipoprotein</fullName>
    </recommendedName>
</protein>
<accession>A0A239FEJ4</accession>
<feature type="signal peptide" evidence="1">
    <location>
        <begin position="1"/>
        <end position="19"/>
    </location>
</feature>
<dbReference type="PROSITE" id="PS51257">
    <property type="entry name" value="PROKAR_LIPOPROTEIN"/>
    <property type="match status" value="1"/>
</dbReference>
<dbReference type="Proteomes" id="UP000199693">
    <property type="component" value="Unassembled WGS sequence"/>
</dbReference>
<dbReference type="RefSeq" id="WP_139210166.1">
    <property type="nucleotide sequence ID" value="NZ_FNEC01000002.1"/>
</dbReference>
<keyword evidence="1" id="KW-0732">Signal</keyword>
<dbReference type="Proteomes" id="UP000198309">
    <property type="component" value="Unassembled WGS sequence"/>
</dbReference>
<evidence type="ECO:0000313" key="3">
    <source>
        <dbReference type="EMBL" id="SNS54938.1"/>
    </source>
</evidence>